<name>A0A2G2V647_CAPBA</name>
<evidence type="ECO:0008006" key="3">
    <source>
        <dbReference type="Google" id="ProtNLM"/>
    </source>
</evidence>
<dbReference type="Proteomes" id="UP000224567">
    <property type="component" value="Unassembled WGS sequence"/>
</dbReference>
<organism evidence="1 2">
    <name type="scientific">Capsicum baccatum</name>
    <name type="common">Peruvian pepper</name>
    <dbReference type="NCBI Taxonomy" id="33114"/>
    <lineage>
        <taxon>Eukaryota</taxon>
        <taxon>Viridiplantae</taxon>
        <taxon>Streptophyta</taxon>
        <taxon>Embryophyta</taxon>
        <taxon>Tracheophyta</taxon>
        <taxon>Spermatophyta</taxon>
        <taxon>Magnoliopsida</taxon>
        <taxon>eudicotyledons</taxon>
        <taxon>Gunneridae</taxon>
        <taxon>Pentapetalae</taxon>
        <taxon>asterids</taxon>
        <taxon>lamiids</taxon>
        <taxon>Solanales</taxon>
        <taxon>Solanaceae</taxon>
        <taxon>Solanoideae</taxon>
        <taxon>Capsiceae</taxon>
        <taxon>Capsicum</taxon>
    </lineage>
</organism>
<evidence type="ECO:0000313" key="1">
    <source>
        <dbReference type="EMBL" id="PHT28427.1"/>
    </source>
</evidence>
<comment type="caution">
    <text evidence="1">The sequence shown here is derived from an EMBL/GenBank/DDBJ whole genome shotgun (WGS) entry which is preliminary data.</text>
</comment>
<evidence type="ECO:0000313" key="2">
    <source>
        <dbReference type="Proteomes" id="UP000224567"/>
    </source>
</evidence>
<dbReference type="InterPro" id="IPR032675">
    <property type="entry name" value="LRR_dom_sf"/>
</dbReference>
<proteinExistence type="predicted"/>
<keyword evidence="2" id="KW-1185">Reference proteome</keyword>
<dbReference type="Gene3D" id="3.80.10.10">
    <property type="entry name" value="Ribonuclease Inhibitor"/>
    <property type="match status" value="1"/>
</dbReference>
<dbReference type="OrthoDB" id="10401243at2759"/>
<reference evidence="2" key="2">
    <citation type="journal article" date="2017" name="J. Anim. Genet.">
        <title>Multiple reference genome sequences of hot pepper reveal the massive evolution of plant disease resistance genes by retroduplication.</title>
        <authorList>
            <person name="Kim S."/>
            <person name="Park J."/>
            <person name="Yeom S.-I."/>
            <person name="Kim Y.-M."/>
            <person name="Seo E."/>
            <person name="Kim K.-T."/>
            <person name="Kim M.-S."/>
            <person name="Lee J.M."/>
            <person name="Cheong K."/>
            <person name="Shin H.-S."/>
            <person name="Kim S.-B."/>
            <person name="Han K."/>
            <person name="Lee J."/>
            <person name="Park M."/>
            <person name="Lee H.-A."/>
            <person name="Lee H.-Y."/>
            <person name="Lee Y."/>
            <person name="Oh S."/>
            <person name="Lee J.H."/>
            <person name="Choi E."/>
            <person name="Choi E."/>
            <person name="Lee S.E."/>
            <person name="Jeon J."/>
            <person name="Kim H."/>
            <person name="Choi G."/>
            <person name="Song H."/>
            <person name="Lee J."/>
            <person name="Lee S.-C."/>
            <person name="Kwon J.-K."/>
            <person name="Lee H.-Y."/>
            <person name="Koo N."/>
            <person name="Hong Y."/>
            <person name="Kim R.W."/>
            <person name="Kang W.-H."/>
            <person name="Huh J.H."/>
            <person name="Kang B.-C."/>
            <person name="Yang T.-J."/>
            <person name="Lee Y.-H."/>
            <person name="Bennetzen J.L."/>
            <person name="Choi D."/>
        </authorList>
    </citation>
    <scope>NUCLEOTIDE SEQUENCE [LARGE SCALE GENOMIC DNA]</scope>
    <source>
        <strain evidence="2">cv. PBC81</strain>
    </source>
</reference>
<dbReference type="AlphaFoldDB" id="A0A2G2V647"/>
<dbReference type="SUPFAM" id="SSF52047">
    <property type="entry name" value="RNI-like"/>
    <property type="match status" value="1"/>
</dbReference>
<sequence length="226" mass="25993">MDDQLYDVYHLRDLRLLRVLRELSVTACSFFHKDTDEPILIAEDSKLENLRALEQLVLSYSKDTEGFESSNINDSGPSVATNCSWDFHFPSNLKKIVLRDFPLTSNSLSTIAKLPNLEELILMRTIMQGGEWNMGEEDTFENLKYLGLCEVTLAKWKVGEESFPMLEKLQMWGCRMLEEIPPSFGDICSLKIIQLAESPQLDDSTLKIKQYSEHMTGRDELKVEIF</sequence>
<gene>
    <name evidence="1" type="ORF">CQW23_31984</name>
</gene>
<dbReference type="PANTHER" id="PTHR15140:SF52">
    <property type="entry name" value="LATE BLIGHT RESISTANCE PROTEIN HOMOLOG R1A-4"/>
    <property type="match status" value="1"/>
</dbReference>
<protein>
    <recommendedName>
        <fullName evidence="3">NB-ARC domain-containing protein</fullName>
    </recommendedName>
</protein>
<reference evidence="1 2" key="1">
    <citation type="journal article" date="2017" name="Genome Biol.">
        <title>New reference genome sequences of hot pepper reveal the massive evolution of plant disease-resistance genes by retroduplication.</title>
        <authorList>
            <person name="Kim S."/>
            <person name="Park J."/>
            <person name="Yeom S.I."/>
            <person name="Kim Y.M."/>
            <person name="Seo E."/>
            <person name="Kim K.T."/>
            <person name="Kim M.S."/>
            <person name="Lee J.M."/>
            <person name="Cheong K."/>
            <person name="Shin H.S."/>
            <person name="Kim S.B."/>
            <person name="Han K."/>
            <person name="Lee J."/>
            <person name="Park M."/>
            <person name="Lee H.A."/>
            <person name="Lee H.Y."/>
            <person name="Lee Y."/>
            <person name="Oh S."/>
            <person name="Lee J.H."/>
            <person name="Choi E."/>
            <person name="Choi E."/>
            <person name="Lee S.E."/>
            <person name="Jeon J."/>
            <person name="Kim H."/>
            <person name="Choi G."/>
            <person name="Song H."/>
            <person name="Lee J."/>
            <person name="Lee S.C."/>
            <person name="Kwon J.K."/>
            <person name="Lee H.Y."/>
            <person name="Koo N."/>
            <person name="Hong Y."/>
            <person name="Kim R.W."/>
            <person name="Kang W.H."/>
            <person name="Huh J.H."/>
            <person name="Kang B.C."/>
            <person name="Yang T.J."/>
            <person name="Lee Y.H."/>
            <person name="Bennetzen J.L."/>
            <person name="Choi D."/>
        </authorList>
    </citation>
    <scope>NUCLEOTIDE SEQUENCE [LARGE SCALE GENOMIC DNA]</scope>
    <source>
        <strain evidence="2">cv. PBC81</strain>
    </source>
</reference>
<dbReference type="PANTHER" id="PTHR15140">
    <property type="entry name" value="TUBULIN-SPECIFIC CHAPERONE E"/>
    <property type="match status" value="1"/>
</dbReference>
<accession>A0A2G2V647</accession>
<dbReference type="EMBL" id="MLFT02000220">
    <property type="protein sequence ID" value="PHT28427.1"/>
    <property type="molecule type" value="Genomic_DNA"/>
</dbReference>